<proteinExistence type="predicted"/>
<dbReference type="Gene3D" id="3.20.20.450">
    <property type="entry name" value="EAL domain"/>
    <property type="match status" value="1"/>
</dbReference>
<sequence>MFILSFRQRDELAALAGGAGWQVVAARRAAGLERRFLASGSAVVVLDARGALDEGLASARTLGGTIEANGGAMLALVSRGDHEALGALYEAGATHFLSSPFGETEFIQALRYAARHAERMAGEWRTTGVAEPLGWRFDLATRTMLMTPAFARLLGTDEQPGRAALLRRIDPTERRAALAALRRLSQARPTTAFAHDVPGIGRVVQHLHFDGTTRRIDTIVEVLGSAPEPTAELREALAGARDAGSARRWISRRLREEDAEPLHAMLVALNRFDMVNTAYGRSAGDTLLRGALKRIEDAVRDVLGRGALVSRLSGSSFLVAARAPRARIKLAAERIAGEMARPFVAGDAIAVLGCRIGVAQGESDDDAAALLRRASEALADARESDSATLRVAEARGDEAPIDSLAVALHHAIERGEIDILFQPQVSVSSGAIVGVEALARWEHAMLGTIGAETLFAAAARADLEIALSDHIQRITLERAAAWPAALRGLRLSLNLTAADIARPGFTDLFLDRVDSSGFARTRLTLEITENGLIEDLGVAAALLSALRTAGCRIAIDDFGTGYSSLAYLKALPLDYLKIDKKLAQDITGTPRDRVVVRGVIDMARSLGLTVIAEGVETNEQLELLAKEGCQLYQGFLCSEAVTSGALVGLVA</sequence>
<dbReference type="SMART" id="SM00267">
    <property type="entry name" value="GGDEF"/>
    <property type="match status" value="1"/>
</dbReference>
<dbReference type="EMBL" id="CP014168">
    <property type="protein sequence ID" value="AOH86921.1"/>
    <property type="molecule type" value="Genomic_DNA"/>
</dbReference>
<dbReference type="PANTHER" id="PTHR33121">
    <property type="entry name" value="CYCLIC DI-GMP PHOSPHODIESTERASE PDEF"/>
    <property type="match status" value="1"/>
</dbReference>
<dbReference type="SUPFAM" id="SSF52172">
    <property type="entry name" value="CheY-like"/>
    <property type="match status" value="1"/>
</dbReference>
<evidence type="ECO:0000313" key="4">
    <source>
        <dbReference type="Proteomes" id="UP000094256"/>
    </source>
</evidence>
<dbReference type="Pfam" id="PF00990">
    <property type="entry name" value="GGDEF"/>
    <property type="match status" value="1"/>
</dbReference>
<dbReference type="Proteomes" id="UP000094256">
    <property type="component" value="Chromosome"/>
</dbReference>
<dbReference type="InterPro" id="IPR050706">
    <property type="entry name" value="Cyclic-di-GMP_PDE-like"/>
</dbReference>
<protein>
    <submittedName>
        <fullName evidence="3">Diguanylate cyclase</fullName>
    </submittedName>
</protein>
<dbReference type="InterPro" id="IPR000160">
    <property type="entry name" value="GGDEF_dom"/>
</dbReference>
<dbReference type="GO" id="GO:0071111">
    <property type="term" value="F:cyclic-guanylate-specific phosphodiesterase activity"/>
    <property type="evidence" value="ECO:0007669"/>
    <property type="project" value="InterPro"/>
</dbReference>
<feature type="domain" description="EAL" evidence="1">
    <location>
        <begin position="401"/>
        <end position="651"/>
    </location>
</feature>
<dbReference type="InterPro" id="IPR011006">
    <property type="entry name" value="CheY-like_superfamily"/>
</dbReference>
<dbReference type="InterPro" id="IPR001633">
    <property type="entry name" value="EAL_dom"/>
</dbReference>
<dbReference type="CDD" id="cd01948">
    <property type="entry name" value="EAL"/>
    <property type="match status" value="1"/>
</dbReference>
<dbReference type="AlphaFoldDB" id="A0A1B3ZHN5"/>
<dbReference type="InterPro" id="IPR029787">
    <property type="entry name" value="Nucleotide_cyclase"/>
</dbReference>
<dbReference type="OrthoDB" id="9814202at2"/>
<name>A0A1B3ZHN5_9SPHN</name>
<dbReference type="SMART" id="SM00052">
    <property type="entry name" value="EAL"/>
    <property type="match status" value="1"/>
</dbReference>
<gene>
    <name evidence="3" type="ORF">AWL63_18015</name>
</gene>
<dbReference type="Gene3D" id="3.30.70.270">
    <property type="match status" value="1"/>
</dbReference>
<dbReference type="PANTHER" id="PTHR33121:SF79">
    <property type="entry name" value="CYCLIC DI-GMP PHOSPHODIESTERASE PDED-RELATED"/>
    <property type="match status" value="1"/>
</dbReference>
<dbReference type="SUPFAM" id="SSF141868">
    <property type="entry name" value="EAL domain-like"/>
    <property type="match status" value="1"/>
</dbReference>
<dbReference type="PROSITE" id="PS50883">
    <property type="entry name" value="EAL"/>
    <property type="match status" value="1"/>
</dbReference>
<organism evidence="3 4">
    <name type="scientific">Sphingomonas panacis</name>
    <dbReference type="NCBI Taxonomy" id="1560345"/>
    <lineage>
        <taxon>Bacteria</taxon>
        <taxon>Pseudomonadati</taxon>
        <taxon>Pseudomonadota</taxon>
        <taxon>Alphaproteobacteria</taxon>
        <taxon>Sphingomonadales</taxon>
        <taxon>Sphingomonadaceae</taxon>
        <taxon>Sphingomonas</taxon>
    </lineage>
</organism>
<dbReference type="InterPro" id="IPR035919">
    <property type="entry name" value="EAL_sf"/>
</dbReference>
<dbReference type="STRING" id="1560345.AWL63_18015"/>
<dbReference type="Pfam" id="PF00563">
    <property type="entry name" value="EAL"/>
    <property type="match status" value="1"/>
</dbReference>
<dbReference type="PROSITE" id="PS50887">
    <property type="entry name" value="GGDEF"/>
    <property type="match status" value="1"/>
</dbReference>
<dbReference type="SUPFAM" id="SSF55073">
    <property type="entry name" value="Nucleotide cyclase"/>
    <property type="match status" value="1"/>
</dbReference>
<evidence type="ECO:0000313" key="3">
    <source>
        <dbReference type="EMBL" id="AOH86921.1"/>
    </source>
</evidence>
<dbReference type="Gene3D" id="3.40.50.2300">
    <property type="match status" value="1"/>
</dbReference>
<dbReference type="KEGG" id="span:AWL63_18015"/>
<accession>A0A1B3ZHN5</accession>
<dbReference type="InterPro" id="IPR043128">
    <property type="entry name" value="Rev_trsase/Diguanyl_cyclase"/>
</dbReference>
<evidence type="ECO:0000259" key="1">
    <source>
        <dbReference type="PROSITE" id="PS50883"/>
    </source>
</evidence>
<keyword evidence="4" id="KW-1185">Reference proteome</keyword>
<reference evidence="3 4" key="1">
    <citation type="submission" date="2016-01" db="EMBL/GenBank/DDBJ databases">
        <title>Complete genome and mega plasmid sequence of Sphingomonas panacis DCY99 elicits systemic resistance in rice to Xanthomonas oryzae.</title>
        <authorList>
            <person name="Kim Y.J."/>
            <person name="Yang D.C."/>
            <person name="Sing P."/>
        </authorList>
    </citation>
    <scope>NUCLEOTIDE SEQUENCE [LARGE SCALE GENOMIC DNA]</scope>
    <source>
        <strain evidence="3 4">DCY99</strain>
    </source>
</reference>
<feature type="domain" description="GGDEF" evidence="2">
    <location>
        <begin position="260"/>
        <end position="394"/>
    </location>
</feature>
<evidence type="ECO:0000259" key="2">
    <source>
        <dbReference type="PROSITE" id="PS50887"/>
    </source>
</evidence>